<gene>
    <name evidence="2" type="ORF">H1R20_g12562</name>
</gene>
<accession>A0A9W8J5D5</accession>
<dbReference type="EMBL" id="JANBPK010001216">
    <property type="protein sequence ID" value="KAJ2924528.1"/>
    <property type="molecule type" value="Genomic_DNA"/>
</dbReference>
<keyword evidence="3" id="KW-1185">Reference proteome</keyword>
<keyword evidence="1" id="KW-0732">Signal</keyword>
<organism evidence="2 3">
    <name type="scientific">Candolleomyces eurysporus</name>
    <dbReference type="NCBI Taxonomy" id="2828524"/>
    <lineage>
        <taxon>Eukaryota</taxon>
        <taxon>Fungi</taxon>
        <taxon>Dikarya</taxon>
        <taxon>Basidiomycota</taxon>
        <taxon>Agaricomycotina</taxon>
        <taxon>Agaricomycetes</taxon>
        <taxon>Agaricomycetidae</taxon>
        <taxon>Agaricales</taxon>
        <taxon>Agaricineae</taxon>
        <taxon>Psathyrellaceae</taxon>
        <taxon>Candolleomyces</taxon>
    </lineage>
</organism>
<name>A0A9W8J5D5_9AGAR</name>
<dbReference type="AlphaFoldDB" id="A0A9W8J5D5"/>
<evidence type="ECO:0000313" key="3">
    <source>
        <dbReference type="Proteomes" id="UP001140091"/>
    </source>
</evidence>
<comment type="caution">
    <text evidence="2">The sequence shown here is derived from an EMBL/GenBank/DDBJ whole genome shotgun (WGS) entry which is preliminary data.</text>
</comment>
<dbReference type="OrthoDB" id="10474654at2759"/>
<evidence type="ECO:0000256" key="1">
    <source>
        <dbReference type="SAM" id="SignalP"/>
    </source>
</evidence>
<feature type="chain" id="PRO_5040893098" evidence="1">
    <location>
        <begin position="21"/>
        <end position="93"/>
    </location>
</feature>
<evidence type="ECO:0000313" key="2">
    <source>
        <dbReference type="EMBL" id="KAJ2924528.1"/>
    </source>
</evidence>
<feature type="non-terminal residue" evidence="2">
    <location>
        <position position="93"/>
    </location>
</feature>
<dbReference type="Proteomes" id="UP001140091">
    <property type="component" value="Unassembled WGS sequence"/>
</dbReference>
<proteinExistence type="predicted"/>
<sequence length="93" mass="10269">MKLSAAALTILTTFLAFKLAFVSVIPMPSAEDDIDLSVEMRDVDNGTKDVWAGDVYVQLLDEIYSRGTDDDDFLLYAHSPMLILAKNAGTRKL</sequence>
<protein>
    <submittedName>
        <fullName evidence="2">Uncharacterized protein</fullName>
    </submittedName>
</protein>
<reference evidence="2" key="1">
    <citation type="submission" date="2022-06" db="EMBL/GenBank/DDBJ databases">
        <title>Genome Sequence of Candolleomyces eurysporus.</title>
        <authorList>
            <person name="Buettner E."/>
        </authorList>
    </citation>
    <scope>NUCLEOTIDE SEQUENCE</scope>
    <source>
        <strain evidence="2">VTCC 930004</strain>
    </source>
</reference>
<feature type="signal peptide" evidence="1">
    <location>
        <begin position="1"/>
        <end position="20"/>
    </location>
</feature>